<evidence type="ECO:0000256" key="1">
    <source>
        <dbReference type="SAM" id="MobiDB-lite"/>
    </source>
</evidence>
<accession>A0ABX5J6R5</accession>
<protein>
    <submittedName>
        <fullName evidence="3">N-methylhydantoinase B</fullName>
    </submittedName>
</protein>
<dbReference type="InterPro" id="IPR003692">
    <property type="entry name" value="Hydantoinase_B"/>
</dbReference>
<sequence length="388" mass="40982">MKFAERGIVNRDLVNILHNNVRESGQVVGDVYSLAACNEIGHRRLMDMMDEFRLSDLEGLAAFVFARSREATLAAIAALPRGRCENVMRVDGYGAPIDIAVALDVAEDHIAIDLAGTSGPSPKGINCPIIYSAAYACYAVKCAIAPEIPNNHASLAPFRVSAPGDCILNAQRPAPVSVRHVLGHLVPDAVLGALLRMLPGRIPAEGSGALWNLHVSVRPQGGVAAARPGARSAEVLLFNSGGMGARPQRDGPSTTAFPSGVQSMSIEATEHVGPVIFWRKELRDGSGGLGRQRGGLGQVVEISASAGHEFHFNAMFDRVAHPPRGREGGADGAAGAVRLDDGTVLAAKGRQHVPPERRLVLELPGGGGYGPVAERSAEAREEDRHYGY</sequence>
<organism evidence="3 4">
    <name type="scientific">Cereibacter johrii</name>
    <dbReference type="NCBI Taxonomy" id="445629"/>
    <lineage>
        <taxon>Bacteria</taxon>
        <taxon>Pseudomonadati</taxon>
        <taxon>Pseudomonadota</taxon>
        <taxon>Alphaproteobacteria</taxon>
        <taxon>Rhodobacterales</taxon>
        <taxon>Paracoccaceae</taxon>
        <taxon>Cereibacter</taxon>
    </lineage>
</organism>
<dbReference type="PANTHER" id="PTHR11365:SF23">
    <property type="entry name" value="HYPOTHETICAL 5-OXOPROLINASE (EUROFUNG)-RELATED"/>
    <property type="match status" value="1"/>
</dbReference>
<comment type="caution">
    <text evidence="3">The sequence shown here is derived from an EMBL/GenBank/DDBJ whole genome shotgun (WGS) entry which is preliminary data.</text>
</comment>
<dbReference type="InterPro" id="IPR045079">
    <property type="entry name" value="Oxoprolinase-like"/>
</dbReference>
<proteinExistence type="predicted"/>
<dbReference type="EMBL" id="PZZW01000010">
    <property type="protein sequence ID" value="PTM75846.1"/>
    <property type="molecule type" value="Genomic_DNA"/>
</dbReference>
<dbReference type="PANTHER" id="PTHR11365">
    <property type="entry name" value="5-OXOPROLINASE RELATED"/>
    <property type="match status" value="1"/>
</dbReference>
<evidence type="ECO:0000313" key="4">
    <source>
        <dbReference type="Proteomes" id="UP000240800"/>
    </source>
</evidence>
<evidence type="ECO:0000259" key="2">
    <source>
        <dbReference type="Pfam" id="PF02538"/>
    </source>
</evidence>
<feature type="domain" description="Hydantoinase B/oxoprolinase" evidence="2">
    <location>
        <begin position="1"/>
        <end position="371"/>
    </location>
</feature>
<feature type="compositionally biased region" description="Basic and acidic residues" evidence="1">
    <location>
        <begin position="375"/>
        <end position="388"/>
    </location>
</feature>
<name>A0ABX5J6R5_9RHOB</name>
<dbReference type="RefSeq" id="WP_108223503.1">
    <property type="nucleotide sequence ID" value="NZ_PZZW01000010.1"/>
</dbReference>
<gene>
    <name evidence="3" type="ORF">C8J29_11066</name>
</gene>
<reference evidence="3 4" key="1">
    <citation type="submission" date="2018-04" db="EMBL/GenBank/DDBJ databases">
        <title>Genomic Encyclopedia of Type Strains, Phase III (KMG-III): the genomes of soil and plant-associated and newly described type strains.</title>
        <authorList>
            <person name="Whitman W."/>
        </authorList>
    </citation>
    <scope>NUCLEOTIDE SEQUENCE [LARGE SCALE GENOMIC DNA]</scope>
    <source>
        <strain evidence="3 4">JA192</strain>
    </source>
</reference>
<dbReference type="Pfam" id="PF02538">
    <property type="entry name" value="Hydantoinase_B"/>
    <property type="match status" value="1"/>
</dbReference>
<evidence type="ECO:0000313" key="3">
    <source>
        <dbReference type="EMBL" id="PTM75846.1"/>
    </source>
</evidence>
<keyword evidence="4" id="KW-1185">Reference proteome</keyword>
<dbReference type="Proteomes" id="UP000240800">
    <property type="component" value="Unassembled WGS sequence"/>
</dbReference>
<feature type="region of interest" description="Disordered" evidence="1">
    <location>
        <begin position="360"/>
        <end position="388"/>
    </location>
</feature>